<accession>A0ABW5WQB6</accession>
<organism evidence="1 2">
    <name type="scientific">Lacinutrix iliipiscaria</name>
    <dbReference type="NCBI Taxonomy" id="1230532"/>
    <lineage>
        <taxon>Bacteria</taxon>
        <taxon>Pseudomonadati</taxon>
        <taxon>Bacteroidota</taxon>
        <taxon>Flavobacteriia</taxon>
        <taxon>Flavobacteriales</taxon>
        <taxon>Flavobacteriaceae</taxon>
        <taxon>Lacinutrix</taxon>
    </lineage>
</organism>
<proteinExistence type="predicted"/>
<sequence length="137" mass="15676">MEELIQINDFKFWIEKDIIYCEIQSGFDNTKSDKYIANIFTKAISALAKGKCLSFLIDMSELSYKHSIRVFKILSNNPQAKSIILSRAFLVDTYILKGILSIISFIYNPILPDTIYINSNKAIKYCNKSSIVFNAVN</sequence>
<comment type="caution">
    <text evidence="1">The sequence shown here is derived from an EMBL/GenBank/DDBJ whole genome shotgun (WGS) entry which is preliminary data.</text>
</comment>
<evidence type="ECO:0000313" key="1">
    <source>
        <dbReference type="EMBL" id="MFD2824664.1"/>
    </source>
</evidence>
<keyword evidence="2" id="KW-1185">Reference proteome</keyword>
<gene>
    <name evidence="1" type="ORF">ACFS5M_13360</name>
</gene>
<dbReference type="RefSeq" id="WP_183489215.1">
    <property type="nucleotide sequence ID" value="NZ_JBHUOV010000015.1"/>
</dbReference>
<reference evidence="2" key="1">
    <citation type="journal article" date="2019" name="Int. J. Syst. Evol. Microbiol.">
        <title>The Global Catalogue of Microorganisms (GCM) 10K type strain sequencing project: providing services to taxonomists for standard genome sequencing and annotation.</title>
        <authorList>
            <consortium name="The Broad Institute Genomics Platform"/>
            <consortium name="The Broad Institute Genome Sequencing Center for Infectious Disease"/>
            <person name="Wu L."/>
            <person name="Ma J."/>
        </authorList>
    </citation>
    <scope>NUCLEOTIDE SEQUENCE [LARGE SCALE GENOMIC DNA]</scope>
    <source>
        <strain evidence="2">KCTC 32141</strain>
    </source>
</reference>
<dbReference type="EMBL" id="JBHUOV010000015">
    <property type="protein sequence ID" value="MFD2824664.1"/>
    <property type="molecule type" value="Genomic_DNA"/>
</dbReference>
<evidence type="ECO:0008006" key="3">
    <source>
        <dbReference type="Google" id="ProtNLM"/>
    </source>
</evidence>
<evidence type="ECO:0000313" key="2">
    <source>
        <dbReference type="Proteomes" id="UP001597533"/>
    </source>
</evidence>
<protein>
    <recommendedName>
        <fullName evidence="3">STAS domain-containing protein</fullName>
    </recommendedName>
</protein>
<name>A0ABW5WQB6_9FLAO</name>
<dbReference type="Proteomes" id="UP001597533">
    <property type="component" value="Unassembled WGS sequence"/>
</dbReference>